<evidence type="ECO:0000256" key="2">
    <source>
        <dbReference type="ARBA" id="ARBA00005992"/>
    </source>
</evidence>
<evidence type="ECO:0000256" key="9">
    <source>
        <dbReference type="PROSITE-ProRule" id="PRU01373"/>
    </source>
</evidence>
<dbReference type="PANTHER" id="PTHR30582:SF24">
    <property type="entry name" value="L,D-TRANSPEPTIDASE ERFK_SRFK-RELATED"/>
    <property type="match status" value="1"/>
</dbReference>
<evidence type="ECO:0000256" key="4">
    <source>
        <dbReference type="ARBA" id="ARBA00022679"/>
    </source>
</evidence>
<feature type="active site" description="Proton donor/acceptor" evidence="9">
    <location>
        <position position="236"/>
    </location>
</feature>
<dbReference type="GO" id="GO:0071972">
    <property type="term" value="F:peptidoglycan L,D-transpeptidase activity"/>
    <property type="evidence" value="ECO:0007669"/>
    <property type="project" value="TreeGrafter"/>
</dbReference>
<keyword evidence="12" id="KW-1185">Reference proteome</keyword>
<accession>Q2JBJ5</accession>
<dbReference type="SUPFAM" id="SSF141523">
    <property type="entry name" value="L,D-transpeptidase catalytic domain-like"/>
    <property type="match status" value="1"/>
</dbReference>
<keyword evidence="6 9" id="KW-0133">Cell shape</keyword>
<evidence type="ECO:0000256" key="7">
    <source>
        <dbReference type="ARBA" id="ARBA00022984"/>
    </source>
</evidence>
<dbReference type="Proteomes" id="UP000001937">
    <property type="component" value="Chromosome"/>
</dbReference>
<dbReference type="STRING" id="106370.Francci3_1973"/>
<dbReference type="GO" id="GO:0016757">
    <property type="term" value="F:glycosyltransferase activity"/>
    <property type="evidence" value="ECO:0007669"/>
    <property type="project" value="UniProtKB-KW"/>
</dbReference>
<dbReference type="GO" id="GO:0005576">
    <property type="term" value="C:extracellular region"/>
    <property type="evidence" value="ECO:0007669"/>
    <property type="project" value="TreeGrafter"/>
</dbReference>
<dbReference type="Gene3D" id="2.40.440.10">
    <property type="entry name" value="L,D-transpeptidase catalytic domain-like"/>
    <property type="match status" value="1"/>
</dbReference>
<reference evidence="11 12" key="1">
    <citation type="journal article" date="2007" name="Genome Res.">
        <title>Genome characteristics of facultatively symbiotic Frankia sp. strains reflect host range and host plant biogeography.</title>
        <authorList>
            <person name="Normand P."/>
            <person name="Lapierre P."/>
            <person name="Tisa L.S."/>
            <person name="Gogarten J.P."/>
            <person name="Alloisio N."/>
            <person name="Bagnarol E."/>
            <person name="Bassi C.A."/>
            <person name="Berry A.M."/>
            <person name="Bickhart D.M."/>
            <person name="Choisne N."/>
            <person name="Couloux A."/>
            <person name="Cournoyer B."/>
            <person name="Cruveiller S."/>
            <person name="Daubin V."/>
            <person name="Demange N."/>
            <person name="Francino M.P."/>
            <person name="Goltsman E."/>
            <person name="Huang Y."/>
            <person name="Kopp O.R."/>
            <person name="Labarre L."/>
            <person name="Lapidus A."/>
            <person name="Lavire C."/>
            <person name="Marechal J."/>
            <person name="Martinez M."/>
            <person name="Mastronunzio J.E."/>
            <person name="Mullin B.C."/>
            <person name="Niemann J."/>
            <person name="Pujic P."/>
            <person name="Rawnsley T."/>
            <person name="Rouy Z."/>
            <person name="Schenowitz C."/>
            <person name="Sellstedt A."/>
            <person name="Tavares F."/>
            <person name="Tomkins J.P."/>
            <person name="Vallenet D."/>
            <person name="Valverde C."/>
            <person name="Wall L.G."/>
            <person name="Wang Y."/>
            <person name="Medigue C."/>
            <person name="Benson D.R."/>
        </authorList>
    </citation>
    <scope>NUCLEOTIDE SEQUENCE [LARGE SCALE GENOMIC DNA]</scope>
    <source>
        <strain evidence="12">DSM 45818 / CECT 9043 / CcI3</strain>
    </source>
</reference>
<dbReference type="Pfam" id="PF03734">
    <property type="entry name" value="YkuD"/>
    <property type="match status" value="1"/>
</dbReference>
<proteinExistence type="inferred from homology"/>
<protein>
    <submittedName>
        <fullName evidence="11">ErfK/YbiS/YcfS/YnhG</fullName>
    </submittedName>
</protein>
<evidence type="ECO:0000256" key="8">
    <source>
        <dbReference type="ARBA" id="ARBA00023316"/>
    </source>
</evidence>
<evidence type="ECO:0000259" key="10">
    <source>
        <dbReference type="PROSITE" id="PS52029"/>
    </source>
</evidence>
<dbReference type="HOGENOM" id="CLU_073013_1_0_11"/>
<evidence type="ECO:0000256" key="3">
    <source>
        <dbReference type="ARBA" id="ARBA00022676"/>
    </source>
</evidence>
<dbReference type="RefSeq" id="WP_011436404.1">
    <property type="nucleotide sequence ID" value="NC_007777.1"/>
</dbReference>
<keyword evidence="3" id="KW-0328">Glycosyltransferase</keyword>
<comment type="similarity">
    <text evidence="2">Belongs to the YkuD family.</text>
</comment>
<dbReference type="PANTHER" id="PTHR30582">
    <property type="entry name" value="L,D-TRANSPEPTIDASE"/>
    <property type="match status" value="1"/>
</dbReference>
<dbReference type="InterPro" id="IPR038063">
    <property type="entry name" value="Transpep_catalytic_dom"/>
</dbReference>
<dbReference type="GO" id="GO:0018104">
    <property type="term" value="P:peptidoglycan-protein cross-linking"/>
    <property type="evidence" value="ECO:0007669"/>
    <property type="project" value="TreeGrafter"/>
</dbReference>
<dbReference type="GO" id="GO:0071555">
    <property type="term" value="P:cell wall organization"/>
    <property type="evidence" value="ECO:0007669"/>
    <property type="project" value="UniProtKB-UniRule"/>
</dbReference>
<keyword evidence="7 9" id="KW-0573">Peptidoglycan synthesis</keyword>
<evidence type="ECO:0000256" key="5">
    <source>
        <dbReference type="ARBA" id="ARBA00022801"/>
    </source>
</evidence>
<gene>
    <name evidence="11" type="ordered locus">Francci3_1973</name>
</gene>
<dbReference type="UniPathway" id="UPA00219"/>
<evidence type="ECO:0000313" key="12">
    <source>
        <dbReference type="Proteomes" id="UP000001937"/>
    </source>
</evidence>
<dbReference type="eggNOG" id="COG1376">
    <property type="taxonomic scope" value="Bacteria"/>
</dbReference>
<dbReference type="EMBL" id="CP000249">
    <property type="protein sequence ID" value="ABD11347.1"/>
    <property type="molecule type" value="Genomic_DNA"/>
</dbReference>
<dbReference type="KEGG" id="fra:Francci3_1973"/>
<dbReference type="AlphaFoldDB" id="Q2JBJ5"/>
<comment type="pathway">
    <text evidence="1 9">Cell wall biogenesis; peptidoglycan biosynthesis.</text>
</comment>
<dbReference type="CDD" id="cd16913">
    <property type="entry name" value="YkuD_like"/>
    <property type="match status" value="1"/>
</dbReference>
<organism evidence="11 12">
    <name type="scientific">Frankia casuarinae (strain DSM 45818 / CECT 9043 / HFP020203 / CcI3)</name>
    <dbReference type="NCBI Taxonomy" id="106370"/>
    <lineage>
        <taxon>Bacteria</taxon>
        <taxon>Bacillati</taxon>
        <taxon>Actinomycetota</taxon>
        <taxon>Actinomycetes</taxon>
        <taxon>Frankiales</taxon>
        <taxon>Frankiaceae</taxon>
        <taxon>Frankia</taxon>
    </lineage>
</organism>
<dbReference type="PhylomeDB" id="Q2JBJ5"/>
<dbReference type="GO" id="GO:0008360">
    <property type="term" value="P:regulation of cell shape"/>
    <property type="evidence" value="ECO:0007669"/>
    <property type="project" value="UniProtKB-UniRule"/>
</dbReference>
<evidence type="ECO:0000313" key="11">
    <source>
        <dbReference type="EMBL" id="ABD11347.1"/>
    </source>
</evidence>
<dbReference type="PROSITE" id="PS52029">
    <property type="entry name" value="LD_TPASE"/>
    <property type="match status" value="1"/>
</dbReference>
<keyword evidence="4" id="KW-0808">Transferase</keyword>
<feature type="domain" description="L,D-TPase catalytic" evidence="10">
    <location>
        <begin position="155"/>
        <end position="276"/>
    </location>
</feature>
<dbReference type="InterPro" id="IPR050979">
    <property type="entry name" value="LD-transpeptidase"/>
</dbReference>
<name>Q2JBJ5_FRACC</name>
<keyword evidence="5" id="KW-0378">Hydrolase</keyword>
<keyword evidence="8 9" id="KW-0961">Cell wall biogenesis/degradation</keyword>
<evidence type="ECO:0000256" key="6">
    <source>
        <dbReference type="ARBA" id="ARBA00022960"/>
    </source>
</evidence>
<sequence length="277" mass="28933">MTEVTDAGTRRPRPPAGLSAPRASAALMVAVCGLLFPAACAVGGEGIGAGSSATGMSSAIPRSSVTARSSRGAAAEPEAVNTILTATVAGVDVYPTPMSTWPASRLSNPNEAGAPRVFLVTARLPGWWQVLLPIWPNGSRGWIRDDQVRASTTAYHLQVVRGAHQLRLYRGNTLISLFVVAVGTTDTPTPGGRYYLTELLRPRNPTGPYGPFAFGLSGFSTSLASFEGHAPIIGLHGTDQPHTLGRDVSHGCIRLSNSDITWLAGMLPLGTPVDIVA</sequence>
<dbReference type="InterPro" id="IPR005490">
    <property type="entry name" value="LD_TPept_cat_dom"/>
</dbReference>
<feature type="active site" description="Nucleophile" evidence="9">
    <location>
        <position position="252"/>
    </location>
</feature>
<evidence type="ECO:0000256" key="1">
    <source>
        <dbReference type="ARBA" id="ARBA00004752"/>
    </source>
</evidence>